<feature type="transmembrane region" description="Helical" evidence="7">
    <location>
        <begin position="254"/>
        <end position="272"/>
    </location>
</feature>
<keyword evidence="6 7" id="KW-0472">Membrane</keyword>
<feature type="transmembrane region" description="Helical" evidence="7">
    <location>
        <begin position="308"/>
        <end position="329"/>
    </location>
</feature>
<protein>
    <submittedName>
        <fullName evidence="8">Lysophospholipid transporter LplT</fullName>
    </submittedName>
</protein>
<dbReference type="Pfam" id="PF07690">
    <property type="entry name" value="MFS_1"/>
    <property type="match status" value="1"/>
</dbReference>
<dbReference type="RefSeq" id="WP_218092886.1">
    <property type="nucleotide sequence ID" value="NZ_CAJVAS010000012.1"/>
</dbReference>
<evidence type="ECO:0000256" key="5">
    <source>
        <dbReference type="ARBA" id="ARBA00022989"/>
    </source>
</evidence>
<evidence type="ECO:0000256" key="3">
    <source>
        <dbReference type="ARBA" id="ARBA00022475"/>
    </source>
</evidence>
<feature type="transmembrane region" description="Helical" evidence="7">
    <location>
        <begin position="166"/>
        <end position="186"/>
    </location>
</feature>
<keyword evidence="5 7" id="KW-1133">Transmembrane helix</keyword>
<proteinExistence type="predicted"/>
<organism evidence="8 9">
    <name type="scientific">Paenibacillus solanacearum</name>
    <dbReference type="NCBI Taxonomy" id="2048548"/>
    <lineage>
        <taxon>Bacteria</taxon>
        <taxon>Bacillati</taxon>
        <taxon>Bacillota</taxon>
        <taxon>Bacilli</taxon>
        <taxon>Bacillales</taxon>
        <taxon>Paenibacillaceae</taxon>
        <taxon>Paenibacillus</taxon>
    </lineage>
</organism>
<name>A0A916K4P3_9BACL</name>
<evidence type="ECO:0000256" key="4">
    <source>
        <dbReference type="ARBA" id="ARBA00022692"/>
    </source>
</evidence>
<sequence length="397" mass="42432">MNSATTITIAQSKGKPLPWLYFTQFLSAFADNALLFGILALLKAQSYPDYYIGIVQTSFLLAYVILAPFVGTFADKHSKPTVLMAGNLLKAAGVIGLLCGLHPAASYAMAGIGAAVYSPAKYSILKFLTRDEQELLKANSRIEGYTILAILAGSVGGGVLSTLSVTGAVVACLALYLASFAMTWFIPKTQGNPDLKYGKDALLFFKDTAALFRNAKTRFTLVGTGSFWMASSVVRLAVIAWVPVHLGIESMDRISLIVALTAVGIVIGSFLTPKIVPASQYFTSYRFGLLMVAIMLLLPLVYNLPLAVALLLIVGACGGIYLIPLNSALQENKIVSPGKTIAIQNLVENVLMLAGVSAYTKITEVGMSNDVSIILTAIILLLFVAYLIIEKKKLIAK</sequence>
<evidence type="ECO:0000256" key="1">
    <source>
        <dbReference type="ARBA" id="ARBA00004651"/>
    </source>
</evidence>
<feature type="transmembrane region" description="Helical" evidence="7">
    <location>
        <begin position="219"/>
        <end position="242"/>
    </location>
</feature>
<dbReference type="Proteomes" id="UP000693672">
    <property type="component" value="Unassembled WGS sequence"/>
</dbReference>
<dbReference type="AlphaFoldDB" id="A0A916K4P3"/>
<keyword evidence="9" id="KW-1185">Reference proteome</keyword>
<keyword evidence="2" id="KW-0813">Transport</keyword>
<dbReference type="GO" id="GO:0022857">
    <property type="term" value="F:transmembrane transporter activity"/>
    <property type="evidence" value="ECO:0007669"/>
    <property type="project" value="InterPro"/>
</dbReference>
<dbReference type="CDD" id="cd06173">
    <property type="entry name" value="MFS_MefA_like"/>
    <property type="match status" value="1"/>
</dbReference>
<feature type="transmembrane region" description="Helical" evidence="7">
    <location>
        <begin position="94"/>
        <end position="117"/>
    </location>
</feature>
<evidence type="ECO:0000256" key="6">
    <source>
        <dbReference type="ARBA" id="ARBA00023136"/>
    </source>
</evidence>
<feature type="transmembrane region" description="Helical" evidence="7">
    <location>
        <begin position="371"/>
        <end position="389"/>
    </location>
</feature>
<dbReference type="PANTHER" id="PTHR43266">
    <property type="entry name" value="MACROLIDE-EFFLUX PROTEIN"/>
    <property type="match status" value="1"/>
</dbReference>
<keyword evidence="3" id="KW-1003">Cell membrane</keyword>
<reference evidence="8" key="1">
    <citation type="submission" date="2021-06" db="EMBL/GenBank/DDBJ databases">
        <authorList>
            <person name="Criscuolo A."/>
        </authorList>
    </citation>
    <scope>NUCLEOTIDE SEQUENCE</scope>
    <source>
        <strain evidence="8">CIP111600</strain>
    </source>
</reference>
<evidence type="ECO:0000313" key="9">
    <source>
        <dbReference type="Proteomes" id="UP000693672"/>
    </source>
</evidence>
<keyword evidence="4 7" id="KW-0812">Transmembrane</keyword>
<comment type="caution">
    <text evidence="8">The sequence shown here is derived from an EMBL/GenBank/DDBJ whole genome shotgun (WGS) entry which is preliminary data.</text>
</comment>
<dbReference type="NCBIfam" id="NF008397">
    <property type="entry name" value="PRK11195.1"/>
    <property type="match status" value="1"/>
</dbReference>
<dbReference type="EMBL" id="CAJVAS010000012">
    <property type="protein sequence ID" value="CAG7629735.1"/>
    <property type="molecule type" value="Genomic_DNA"/>
</dbReference>
<accession>A0A916K4P3</accession>
<dbReference type="PANTHER" id="PTHR43266:SF2">
    <property type="entry name" value="MAJOR FACILITATOR SUPERFAMILY (MFS) PROFILE DOMAIN-CONTAINING PROTEIN"/>
    <property type="match status" value="1"/>
</dbReference>
<feature type="transmembrane region" description="Helical" evidence="7">
    <location>
        <begin position="20"/>
        <end position="42"/>
    </location>
</feature>
<gene>
    <name evidence="8" type="primary">lplT</name>
    <name evidence="8" type="ORF">PAESOLCIP111_03131</name>
</gene>
<comment type="subcellular location">
    <subcellularLocation>
        <location evidence="1">Cell membrane</location>
        <topology evidence="1">Multi-pass membrane protein</topology>
    </subcellularLocation>
</comment>
<dbReference type="InterPro" id="IPR011701">
    <property type="entry name" value="MFS"/>
</dbReference>
<feature type="transmembrane region" description="Helical" evidence="7">
    <location>
        <begin position="341"/>
        <end position="359"/>
    </location>
</feature>
<feature type="transmembrane region" description="Helical" evidence="7">
    <location>
        <begin position="284"/>
        <end position="302"/>
    </location>
</feature>
<dbReference type="GO" id="GO:0005886">
    <property type="term" value="C:plasma membrane"/>
    <property type="evidence" value="ECO:0007669"/>
    <property type="project" value="UniProtKB-SubCell"/>
</dbReference>
<feature type="transmembrane region" description="Helical" evidence="7">
    <location>
        <begin position="54"/>
        <end position="74"/>
    </location>
</feature>
<evidence type="ECO:0000256" key="7">
    <source>
        <dbReference type="SAM" id="Phobius"/>
    </source>
</evidence>
<evidence type="ECO:0000313" key="8">
    <source>
        <dbReference type="EMBL" id="CAG7629735.1"/>
    </source>
</evidence>
<evidence type="ECO:0000256" key="2">
    <source>
        <dbReference type="ARBA" id="ARBA00022448"/>
    </source>
</evidence>